<keyword evidence="2" id="KW-0812">Transmembrane</keyword>
<proteinExistence type="predicted"/>
<evidence type="ECO:0000256" key="1">
    <source>
        <dbReference type="ARBA" id="ARBA00022801"/>
    </source>
</evidence>
<dbReference type="AlphaFoldDB" id="J3CQC9"/>
<dbReference type="SUPFAM" id="SSF53474">
    <property type="entry name" value="alpha/beta-Hydrolases"/>
    <property type="match status" value="1"/>
</dbReference>
<keyword evidence="2" id="KW-0472">Membrane</keyword>
<accession>J3CQC9</accession>
<dbReference type="Pfam" id="PF20434">
    <property type="entry name" value="BD-FAE"/>
    <property type="match status" value="1"/>
</dbReference>
<dbReference type="PANTHER" id="PTHR48081">
    <property type="entry name" value="AB HYDROLASE SUPERFAMILY PROTEIN C4A8.06C"/>
    <property type="match status" value="1"/>
</dbReference>
<evidence type="ECO:0000259" key="3">
    <source>
        <dbReference type="Pfam" id="PF20434"/>
    </source>
</evidence>
<feature type="domain" description="BD-FAE-like" evidence="3">
    <location>
        <begin position="61"/>
        <end position="253"/>
    </location>
</feature>
<dbReference type="InterPro" id="IPR050300">
    <property type="entry name" value="GDXG_lipolytic_enzyme"/>
</dbReference>
<dbReference type="PATRIC" id="fig|1144316.3.peg.73"/>
<dbReference type="InterPro" id="IPR029058">
    <property type="entry name" value="AB_hydrolase_fold"/>
</dbReference>
<dbReference type="Proteomes" id="UP000007509">
    <property type="component" value="Unassembled WGS sequence"/>
</dbReference>
<dbReference type="EMBL" id="AKJY01000002">
    <property type="protein sequence ID" value="EJL76101.1"/>
    <property type="molecule type" value="Genomic_DNA"/>
</dbReference>
<keyword evidence="1" id="KW-0378">Hydrolase</keyword>
<evidence type="ECO:0000256" key="2">
    <source>
        <dbReference type="SAM" id="Phobius"/>
    </source>
</evidence>
<protein>
    <submittedName>
        <fullName evidence="4">Esterase/lipase</fullName>
    </submittedName>
</protein>
<evidence type="ECO:0000313" key="4">
    <source>
        <dbReference type="EMBL" id="EJL76101.1"/>
    </source>
</evidence>
<name>J3CQC9_9FLAO</name>
<sequence length="297" mass="33770">MVSFSIFRLMKKILNIISGFLLIIVFVISCKEKTVTLGKDISFKAYEDIRYSKDENPEQRMDLYIPENSVNTKPDVFIMIHGGGWRGGDKSELTFFTLCMMDKFPNAVFANIDYRLASPSRFAIPNQTNDIDEAILYLEKRLNYHPKFIVLGNSAGAHLSMLYAYHYDKTKKIKAVVNIVGPSDLSDPSFKKYTDYSFVEKHLIDPEMIQSTLPVNVLGSPAHWIDSTSAPTLSFYGTIDQIIPLSQKQTLDSFLDKNHVLNRSYEFSGGHLDWYKASNATFLIDKISGFLKKVGEK</sequence>
<reference evidence="4 5" key="1">
    <citation type="journal article" date="2012" name="J. Bacteriol.">
        <title>Twenty-one genome sequences from Pseudomonas species and 19 genome sequences from diverse bacteria isolated from the rhizosphere and endosphere of Populus deltoides.</title>
        <authorList>
            <person name="Brown S.D."/>
            <person name="Utturkar S.M."/>
            <person name="Klingeman D.M."/>
            <person name="Johnson C.M."/>
            <person name="Martin S.L."/>
            <person name="Land M.L."/>
            <person name="Lu T.Y."/>
            <person name="Schadt C.W."/>
            <person name="Doktycz M.J."/>
            <person name="Pelletier D.A."/>
        </authorList>
    </citation>
    <scope>NUCLEOTIDE SEQUENCE [LARGE SCALE GENOMIC DNA]</scope>
    <source>
        <strain evidence="4 5">CF314</strain>
    </source>
</reference>
<organism evidence="4 5">
    <name type="scientific">Chryseobacterium populi</name>
    <dbReference type="NCBI Taxonomy" id="1144316"/>
    <lineage>
        <taxon>Bacteria</taxon>
        <taxon>Pseudomonadati</taxon>
        <taxon>Bacteroidota</taxon>
        <taxon>Flavobacteriia</taxon>
        <taxon>Flavobacteriales</taxon>
        <taxon>Weeksellaceae</taxon>
        <taxon>Chryseobacterium group</taxon>
        <taxon>Chryseobacterium</taxon>
    </lineage>
</organism>
<keyword evidence="2" id="KW-1133">Transmembrane helix</keyword>
<dbReference type="GO" id="GO:0016787">
    <property type="term" value="F:hydrolase activity"/>
    <property type="evidence" value="ECO:0007669"/>
    <property type="project" value="UniProtKB-KW"/>
</dbReference>
<dbReference type="Gene3D" id="3.40.50.1820">
    <property type="entry name" value="alpha/beta hydrolase"/>
    <property type="match status" value="1"/>
</dbReference>
<gene>
    <name evidence="4" type="ORF">PMI13_00071</name>
</gene>
<feature type="transmembrane region" description="Helical" evidence="2">
    <location>
        <begin position="12"/>
        <end position="29"/>
    </location>
</feature>
<keyword evidence="5" id="KW-1185">Reference proteome</keyword>
<evidence type="ECO:0000313" key="5">
    <source>
        <dbReference type="Proteomes" id="UP000007509"/>
    </source>
</evidence>
<comment type="caution">
    <text evidence="4">The sequence shown here is derived from an EMBL/GenBank/DDBJ whole genome shotgun (WGS) entry which is preliminary data.</text>
</comment>
<dbReference type="InterPro" id="IPR049492">
    <property type="entry name" value="BD-FAE-like_dom"/>
</dbReference>